<dbReference type="SUPFAM" id="SSF52402">
    <property type="entry name" value="Adenine nucleotide alpha hydrolases-like"/>
    <property type="match status" value="1"/>
</dbReference>
<keyword evidence="4" id="KW-1185">Reference proteome</keyword>
<dbReference type="Gene3D" id="3.40.50.620">
    <property type="entry name" value="HUPs"/>
    <property type="match status" value="1"/>
</dbReference>
<protein>
    <recommendedName>
        <fullName evidence="2">UspA domain-containing protein</fullName>
    </recommendedName>
</protein>
<evidence type="ECO:0000313" key="3">
    <source>
        <dbReference type="EMBL" id="KAF2077019.1"/>
    </source>
</evidence>
<dbReference type="PANTHER" id="PTHR31964">
    <property type="entry name" value="ADENINE NUCLEOTIDE ALPHA HYDROLASES-LIKE SUPERFAMILY PROTEIN"/>
    <property type="match status" value="1"/>
</dbReference>
<evidence type="ECO:0000256" key="1">
    <source>
        <dbReference type="SAM" id="MobiDB-lite"/>
    </source>
</evidence>
<reference evidence="3" key="1">
    <citation type="submission" date="2020-01" db="EMBL/GenBank/DDBJ databases">
        <title>Development of genomics and gene disruption for Polysphondylium violaceum indicates a role for the polyketide synthase stlB in stalk morphogenesis.</title>
        <authorList>
            <person name="Narita B."/>
            <person name="Kawabe Y."/>
            <person name="Kin K."/>
            <person name="Saito T."/>
            <person name="Gibbs R."/>
            <person name="Kuspa A."/>
            <person name="Muzny D."/>
            <person name="Queller D."/>
            <person name="Richards S."/>
            <person name="Strassman J."/>
            <person name="Sucgang R."/>
            <person name="Worley K."/>
            <person name="Schaap P."/>
        </authorList>
    </citation>
    <scope>NUCLEOTIDE SEQUENCE</scope>
    <source>
        <strain evidence="3">QSvi11</strain>
    </source>
</reference>
<feature type="domain" description="UspA" evidence="2">
    <location>
        <begin position="2"/>
        <end position="137"/>
    </location>
</feature>
<name>A0A8J4Q2X1_9MYCE</name>
<feature type="region of interest" description="Disordered" evidence="1">
    <location>
        <begin position="140"/>
        <end position="160"/>
    </location>
</feature>
<dbReference type="OrthoDB" id="843225at2759"/>
<dbReference type="InterPro" id="IPR006015">
    <property type="entry name" value="Universal_stress_UspA"/>
</dbReference>
<accession>A0A8J4Q2X1</accession>
<comment type="caution">
    <text evidence="3">The sequence shown here is derived from an EMBL/GenBank/DDBJ whole genome shotgun (WGS) entry which is preliminary data.</text>
</comment>
<dbReference type="InterPro" id="IPR006016">
    <property type="entry name" value="UspA"/>
</dbReference>
<evidence type="ECO:0000259" key="2">
    <source>
        <dbReference type="Pfam" id="PF00582"/>
    </source>
</evidence>
<proteinExistence type="predicted"/>
<dbReference type="EMBL" id="AJWJ01000041">
    <property type="protein sequence ID" value="KAF2077019.1"/>
    <property type="molecule type" value="Genomic_DNA"/>
</dbReference>
<dbReference type="Proteomes" id="UP000695562">
    <property type="component" value="Unassembled WGS sequence"/>
</dbReference>
<sequence length="160" mass="17918">MKVLLAIDGSEGSTQAIQECSKLLKPNRDSITVITVINSESLAHEDYISNQADEYQNISEKILDRCLFHLHNVGFKDIQRKVLVGEVRDEIMKYMNQDTFEMVIVGSRGLGAFKKLILGSVSEYLVQHAPIPVYVVKKVSSQDDHPPSSTKNIRSLVPSM</sequence>
<dbReference type="AlphaFoldDB" id="A0A8J4Q2X1"/>
<dbReference type="CDD" id="cd00293">
    <property type="entry name" value="USP-like"/>
    <property type="match status" value="1"/>
</dbReference>
<organism evidence="3 4">
    <name type="scientific">Polysphondylium violaceum</name>
    <dbReference type="NCBI Taxonomy" id="133409"/>
    <lineage>
        <taxon>Eukaryota</taxon>
        <taxon>Amoebozoa</taxon>
        <taxon>Evosea</taxon>
        <taxon>Eumycetozoa</taxon>
        <taxon>Dictyostelia</taxon>
        <taxon>Dictyosteliales</taxon>
        <taxon>Dictyosteliaceae</taxon>
        <taxon>Polysphondylium</taxon>
    </lineage>
</organism>
<dbReference type="InterPro" id="IPR014729">
    <property type="entry name" value="Rossmann-like_a/b/a_fold"/>
</dbReference>
<gene>
    <name evidence="3" type="ORF">CYY_001651</name>
</gene>
<dbReference type="Pfam" id="PF00582">
    <property type="entry name" value="Usp"/>
    <property type="match status" value="1"/>
</dbReference>
<dbReference type="PANTHER" id="PTHR31964:SF113">
    <property type="entry name" value="USPA DOMAIN-CONTAINING PROTEIN"/>
    <property type="match status" value="1"/>
</dbReference>
<dbReference type="PRINTS" id="PR01438">
    <property type="entry name" value="UNVRSLSTRESS"/>
</dbReference>
<evidence type="ECO:0000313" key="4">
    <source>
        <dbReference type="Proteomes" id="UP000695562"/>
    </source>
</evidence>